<dbReference type="InParanoid" id="A0A0D2WYH8"/>
<dbReference type="InterPro" id="IPR003961">
    <property type="entry name" value="FN3_dom"/>
</dbReference>
<name>A0A0D2WYH8_CAPO3</name>
<dbReference type="Proteomes" id="UP000008743">
    <property type="component" value="Unassembled WGS sequence"/>
</dbReference>
<dbReference type="InterPro" id="IPR009030">
    <property type="entry name" value="Growth_fac_rcpt_cys_sf"/>
</dbReference>
<feature type="transmembrane region" description="Helical" evidence="2">
    <location>
        <begin position="766"/>
        <end position="788"/>
    </location>
</feature>
<feature type="compositionally biased region" description="Low complexity" evidence="1">
    <location>
        <begin position="911"/>
        <end position="922"/>
    </location>
</feature>
<evidence type="ECO:0000256" key="1">
    <source>
        <dbReference type="SAM" id="MobiDB-lite"/>
    </source>
</evidence>
<dbReference type="SUPFAM" id="SSF57184">
    <property type="entry name" value="Growth factor receptor domain"/>
    <property type="match status" value="1"/>
</dbReference>
<keyword evidence="3" id="KW-0732">Signal</keyword>
<protein>
    <recommendedName>
        <fullName evidence="6">Fibronectin type-III domain-containing protein</fullName>
    </recommendedName>
</protein>
<keyword evidence="5" id="KW-1185">Reference proteome</keyword>
<dbReference type="SMART" id="SM01411">
    <property type="entry name" value="Ephrin_rec_like"/>
    <property type="match status" value="7"/>
</dbReference>
<organism evidence="4 5">
    <name type="scientific">Capsaspora owczarzaki (strain ATCC 30864)</name>
    <dbReference type="NCBI Taxonomy" id="595528"/>
    <lineage>
        <taxon>Eukaryota</taxon>
        <taxon>Filasterea</taxon>
        <taxon>Capsaspora</taxon>
    </lineage>
</organism>
<dbReference type="CDD" id="cd00063">
    <property type="entry name" value="FN3"/>
    <property type="match status" value="1"/>
</dbReference>
<gene>
    <name evidence="4" type="ORF">CAOG_008062</name>
</gene>
<dbReference type="EMBL" id="KE346376">
    <property type="protein sequence ID" value="KJE98003.1"/>
    <property type="molecule type" value="Genomic_DNA"/>
</dbReference>
<keyword evidence="2" id="KW-0812">Transmembrane</keyword>
<keyword evidence="2" id="KW-1133">Transmembrane helix</keyword>
<evidence type="ECO:0000313" key="5">
    <source>
        <dbReference type="Proteomes" id="UP000008743"/>
    </source>
</evidence>
<dbReference type="CDD" id="cd00064">
    <property type="entry name" value="FU"/>
    <property type="match status" value="1"/>
</dbReference>
<feature type="chain" id="PRO_5002270272" description="Fibronectin type-III domain-containing protein" evidence="3">
    <location>
        <begin position="48"/>
        <end position="994"/>
    </location>
</feature>
<keyword evidence="2" id="KW-0472">Membrane</keyword>
<sequence>MRAGLVAGSVSRRAMPLPPPALRHPTALIVFSLLLLALAAAVPSVDAAYRVGATSCSSSECSQSTTKQYIIIVCRAGAAITGLTQRTAYGAGAQPAACPTGTVIAYGFSFYMSDGLRDTNCLYNNKVCDLGQQSCSTSSCSTRHCGGSGGDEYSFIYLLCMPSAAVTLSSGDFVSKTGTSGADSVACPDTSNYKIKFGVAMHESGFYYDQNPSNCLMLNNQAATYNSDILNHVACDTYDDSCNNDQFFLHAICVDVSAPSTPSITSPTQNQVFRTNSVSWTFTTATDAQSDIDHYECQFSSSGAWTTCISNQVSTLDVGTYSFQVRAVNGAGLTSSSSSRAFSVACSLECATCSPSNVNACQSCASGSYLSGTSCVSTCPEPNWGKPDGTCGDSCPANTYGDTHQNRACVSTCTNFAPANASPSARVCVDQCPSPYYGDSINHLCVESCPAPNYFGDASRSCVTPCPDGTYGNPLSLPRVCVSACTGGYYADSVNHLCVESCPAPNYFGDASRSCVSPCPDGTYGNPLSLPRVCVSTCTGGYYAEPTSKVCVQTCPGGTYGDGLRTPPSCSASCTSGTFKDDASHSCVTNCPANSWADSLTGRCSTSCTGGRFKDDSTRQCVENCPTNSWADSSAGTCASSCSSGLFRQNSNWTCVAECAGGLFADSSSGSCVVSCPANSWADSSTHSCASTCSVEFAYNATWSCVSPCPVGYADNSTQSCVTRCPSGTFASKASRQCVAACPKGEVPNSATNTCTAAASSDSSPAVGIAVGVACGVLVIIILVLVLLRRKRRQSKQPEPGNVTNPLYEASAPECPAADYMMHSNSSFAPLTANDQPAGKSASSMRGVRPAQLASHAYGPVSADGSVRGAADTTGSSPAAPPAPLPKPAVSTAPKPAVSKAPKPVAPPKPVVAAPEPTPAAKRVPKPVQSPHVPLSAHTIEHGVAPRALGIDVNETSEYATIKGSSAASPPAEEVYSMVKREEAAETVYVALDV</sequence>
<dbReference type="SMART" id="SM00261">
    <property type="entry name" value="FU"/>
    <property type="match status" value="5"/>
</dbReference>
<feature type="compositionally biased region" description="Low complexity" evidence="1">
    <location>
        <begin position="888"/>
        <end position="903"/>
    </location>
</feature>
<evidence type="ECO:0000256" key="3">
    <source>
        <dbReference type="SAM" id="SignalP"/>
    </source>
</evidence>
<dbReference type="STRING" id="595528.A0A0D2WYH8"/>
<evidence type="ECO:0008006" key="6">
    <source>
        <dbReference type="Google" id="ProtNLM"/>
    </source>
</evidence>
<proteinExistence type="predicted"/>
<evidence type="ECO:0000256" key="2">
    <source>
        <dbReference type="SAM" id="Phobius"/>
    </source>
</evidence>
<dbReference type="Gene3D" id="2.60.40.10">
    <property type="entry name" value="Immunoglobulins"/>
    <property type="match status" value="1"/>
</dbReference>
<dbReference type="SUPFAM" id="SSF49265">
    <property type="entry name" value="Fibronectin type III"/>
    <property type="match status" value="1"/>
</dbReference>
<evidence type="ECO:0000313" key="4">
    <source>
        <dbReference type="EMBL" id="KJE98003.1"/>
    </source>
</evidence>
<dbReference type="InterPro" id="IPR006212">
    <property type="entry name" value="Furin_repeat"/>
</dbReference>
<feature type="region of interest" description="Disordered" evidence="1">
    <location>
        <begin position="828"/>
        <end position="933"/>
    </location>
</feature>
<reference evidence="5" key="1">
    <citation type="submission" date="2011-02" db="EMBL/GenBank/DDBJ databases">
        <title>The Genome Sequence of Capsaspora owczarzaki ATCC 30864.</title>
        <authorList>
            <person name="Russ C."/>
            <person name="Cuomo C."/>
            <person name="Burger G."/>
            <person name="Gray M.W."/>
            <person name="Holland P.W.H."/>
            <person name="King N."/>
            <person name="Lang F.B.F."/>
            <person name="Roger A.J."/>
            <person name="Ruiz-Trillo I."/>
            <person name="Young S.K."/>
            <person name="Zeng Q."/>
            <person name="Gargeya S."/>
            <person name="Alvarado L."/>
            <person name="Berlin A."/>
            <person name="Chapman S.B."/>
            <person name="Chen Z."/>
            <person name="Freedman E."/>
            <person name="Gellesch M."/>
            <person name="Goldberg J."/>
            <person name="Griggs A."/>
            <person name="Gujja S."/>
            <person name="Heilman E."/>
            <person name="Heiman D."/>
            <person name="Howarth C."/>
            <person name="Mehta T."/>
            <person name="Neiman D."/>
            <person name="Pearson M."/>
            <person name="Roberts A."/>
            <person name="Saif S."/>
            <person name="Shea T."/>
            <person name="Shenoy N."/>
            <person name="Sisk P."/>
            <person name="Stolte C."/>
            <person name="Sykes S."/>
            <person name="White J."/>
            <person name="Yandava C."/>
            <person name="Haas B."/>
            <person name="Nusbaum C."/>
            <person name="Birren B."/>
        </authorList>
    </citation>
    <scope>NUCLEOTIDE SEQUENCE</scope>
    <source>
        <strain evidence="5">ATCC 30864</strain>
    </source>
</reference>
<dbReference type="InterPro" id="IPR036116">
    <property type="entry name" value="FN3_sf"/>
</dbReference>
<dbReference type="InterPro" id="IPR013783">
    <property type="entry name" value="Ig-like_fold"/>
</dbReference>
<dbReference type="OrthoDB" id="2519628at2759"/>
<dbReference type="PhylomeDB" id="A0A0D2WYH8"/>
<accession>A0A0D2WYH8</accession>
<feature type="signal peptide" evidence="3">
    <location>
        <begin position="1"/>
        <end position="47"/>
    </location>
</feature>
<dbReference type="AlphaFoldDB" id="A0A0D2WYH8"/>